<dbReference type="PROSITE" id="PS50109">
    <property type="entry name" value="HIS_KIN"/>
    <property type="match status" value="1"/>
</dbReference>
<sequence>MKSWLARWDVTPAEQAGMTFGEVLTLVNIRRVEIACMLGLFTKAIEFATGLRTVQIVVEIVLAVAFLLASLALRRGGGGGPWLRRGFVAVFLVLTLLDTQGAIAAMGAKGRLTSGYPMMLLSLTLLFVLPPLAFALALVPLLVSYCWIVLATATFPAEQVVAIVNAAIVSVIAVVAAALIHSGRRSDYEQKRTIRLQNDRLMERNSELDTLMAITAHDLRSPLYGLRNLFDLAVRRAPREPELPLVVLREAKASIDAMLGLATRLLDAHAAEHRPLARLAYEDVRRHVLAAIDRIQPLAQSADVRIEVALPDRPLIATLDAGALSQILDNLLSNGVRFSPAGGILTIGAARDGGSVAIEVRDRGPGIDPAGYDLLFKKFHQAAGARSEGAPSTGMGLFIVATLADRMGATVRCEPATHGGAVFVVTLSAGGE</sequence>
<feature type="transmembrane region" description="Helical" evidence="10">
    <location>
        <begin position="120"/>
        <end position="150"/>
    </location>
</feature>
<dbReference type="PRINTS" id="PR00344">
    <property type="entry name" value="BCTRLSENSOR"/>
</dbReference>
<comment type="catalytic activity">
    <reaction evidence="1">
        <text>ATP + protein L-histidine = ADP + protein N-phospho-L-histidine.</text>
        <dbReference type="EC" id="2.7.13.3"/>
    </reaction>
</comment>
<evidence type="ECO:0000313" key="12">
    <source>
        <dbReference type="EMBL" id="CAA2105809.1"/>
    </source>
</evidence>
<comment type="subcellular location">
    <subcellularLocation>
        <location evidence="2">Cell membrane</location>
        <topology evidence="2">Multi-pass membrane protein</topology>
    </subcellularLocation>
</comment>
<dbReference type="InterPro" id="IPR050980">
    <property type="entry name" value="2C_sensor_his_kinase"/>
</dbReference>
<keyword evidence="8" id="KW-0902">Two-component regulatory system</keyword>
<evidence type="ECO:0000256" key="6">
    <source>
        <dbReference type="ARBA" id="ARBA00022679"/>
    </source>
</evidence>
<dbReference type="AlphaFoldDB" id="A0A679J0L9"/>
<gene>
    <name evidence="12" type="primary">yycG</name>
    <name evidence="12" type="ORF">MBUL_03375</name>
</gene>
<dbReference type="SMART" id="SM00387">
    <property type="entry name" value="HATPase_c"/>
    <property type="match status" value="1"/>
</dbReference>
<keyword evidence="9" id="KW-0843">Virulence</keyword>
<evidence type="ECO:0000256" key="7">
    <source>
        <dbReference type="ARBA" id="ARBA00022777"/>
    </source>
</evidence>
<feature type="transmembrane region" description="Helical" evidence="10">
    <location>
        <begin position="56"/>
        <end position="74"/>
    </location>
</feature>
<dbReference type="SUPFAM" id="SSF47384">
    <property type="entry name" value="Homodimeric domain of signal transducing histidine kinase"/>
    <property type="match status" value="1"/>
</dbReference>
<feature type="transmembrane region" description="Helical" evidence="10">
    <location>
        <begin position="86"/>
        <end position="108"/>
    </location>
</feature>
<keyword evidence="10" id="KW-0472">Membrane</keyword>
<dbReference type="InterPro" id="IPR036097">
    <property type="entry name" value="HisK_dim/P_sf"/>
</dbReference>
<dbReference type="InterPro" id="IPR004358">
    <property type="entry name" value="Sig_transdc_His_kin-like_C"/>
</dbReference>
<evidence type="ECO:0000256" key="9">
    <source>
        <dbReference type="ARBA" id="ARBA00023026"/>
    </source>
</evidence>
<evidence type="ECO:0000256" key="5">
    <source>
        <dbReference type="ARBA" id="ARBA00022553"/>
    </source>
</evidence>
<evidence type="ECO:0000256" key="2">
    <source>
        <dbReference type="ARBA" id="ARBA00004651"/>
    </source>
</evidence>
<name>A0A679J0L9_9HYPH</name>
<dbReference type="Gene3D" id="3.30.565.10">
    <property type="entry name" value="Histidine kinase-like ATPase, C-terminal domain"/>
    <property type="match status" value="1"/>
</dbReference>
<keyword evidence="4" id="KW-1003">Cell membrane</keyword>
<keyword evidence="6 12" id="KW-0808">Transferase</keyword>
<dbReference type="InterPro" id="IPR036890">
    <property type="entry name" value="HATPase_C_sf"/>
</dbReference>
<organism evidence="12">
    <name type="scientific">Methylobacterium bullatum</name>
    <dbReference type="NCBI Taxonomy" id="570505"/>
    <lineage>
        <taxon>Bacteria</taxon>
        <taxon>Pseudomonadati</taxon>
        <taxon>Pseudomonadota</taxon>
        <taxon>Alphaproteobacteria</taxon>
        <taxon>Hyphomicrobiales</taxon>
        <taxon>Methylobacteriaceae</taxon>
        <taxon>Methylobacterium</taxon>
    </lineage>
</organism>
<evidence type="ECO:0000256" key="10">
    <source>
        <dbReference type="SAM" id="Phobius"/>
    </source>
</evidence>
<reference evidence="12" key="1">
    <citation type="submission" date="2019-12" db="EMBL/GenBank/DDBJ databases">
        <authorList>
            <person name="Cremers G."/>
        </authorList>
    </citation>
    <scope>NUCLEOTIDE SEQUENCE</scope>
    <source>
        <strain evidence="12">Mbul1</strain>
    </source>
</reference>
<dbReference type="EC" id="2.7.13.3" evidence="3"/>
<dbReference type="CDD" id="cd00082">
    <property type="entry name" value="HisKA"/>
    <property type="match status" value="1"/>
</dbReference>
<dbReference type="InterPro" id="IPR005467">
    <property type="entry name" value="His_kinase_dom"/>
</dbReference>
<protein>
    <recommendedName>
        <fullName evidence="3">histidine kinase</fullName>
        <ecNumber evidence="3">2.7.13.3</ecNumber>
    </recommendedName>
</protein>
<dbReference type="GO" id="GO:0005886">
    <property type="term" value="C:plasma membrane"/>
    <property type="evidence" value="ECO:0007669"/>
    <property type="project" value="UniProtKB-SubCell"/>
</dbReference>
<dbReference type="Pfam" id="PF02518">
    <property type="entry name" value="HATPase_c"/>
    <property type="match status" value="1"/>
</dbReference>
<evidence type="ECO:0000256" key="1">
    <source>
        <dbReference type="ARBA" id="ARBA00000085"/>
    </source>
</evidence>
<evidence type="ECO:0000259" key="11">
    <source>
        <dbReference type="PROSITE" id="PS50109"/>
    </source>
</evidence>
<dbReference type="GO" id="GO:0000155">
    <property type="term" value="F:phosphorelay sensor kinase activity"/>
    <property type="evidence" value="ECO:0007669"/>
    <property type="project" value="InterPro"/>
</dbReference>
<keyword evidence="10" id="KW-1133">Transmembrane helix</keyword>
<keyword evidence="7 12" id="KW-0418">Kinase</keyword>
<keyword evidence="5" id="KW-0597">Phosphoprotein</keyword>
<dbReference type="InterPro" id="IPR003661">
    <property type="entry name" value="HisK_dim/P_dom"/>
</dbReference>
<dbReference type="SUPFAM" id="SSF55874">
    <property type="entry name" value="ATPase domain of HSP90 chaperone/DNA topoisomerase II/histidine kinase"/>
    <property type="match status" value="1"/>
</dbReference>
<feature type="domain" description="Histidine kinase" evidence="11">
    <location>
        <begin position="214"/>
        <end position="431"/>
    </location>
</feature>
<evidence type="ECO:0000256" key="4">
    <source>
        <dbReference type="ARBA" id="ARBA00022475"/>
    </source>
</evidence>
<evidence type="ECO:0000256" key="8">
    <source>
        <dbReference type="ARBA" id="ARBA00023012"/>
    </source>
</evidence>
<accession>A0A679J0L9</accession>
<dbReference type="InterPro" id="IPR003594">
    <property type="entry name" value="HATPase_dom"/>
</dbReference>
<dbReference type="EMBL" id="LR743504">
    <property type="protein sequence ID" value="CAA2105809.1"/>
    <property type="molecule type" value="Genomic_DNA"/>
</dbReference>
<dbReference type="Gene3D" id="1.10.287.130">
    <property type="match status" value="1"/>
</dbReference>
<dbReference type="PANTHER" id="PTHR44936:SF9">
    <property type="entry name" value="SENSOR PROTEIN CREC"/>
    <property type="match status" value="1"/>
</dbReference>
<evidence type="ECO:0000256" key="3">
    <source>
        <dbReference type="ARBA" id="ARBA00012438"/>
    </source>
</evidence>
<dbReference type="PANTHER" id="PTHR44936">
    <property type="entry name" value="SENSOR PROTEIN CREC"/>
    <property type="match status" value="1"/>
</dbReference>
<feature type="transmembrane region" description="Helical" evidence="10">
    <location>
        <begin position="162"/>
        <end position="182"/>
    </location>
</feature>
<proteinExistence type="predicted"/>
<keyword evidence="10" id="KW-0812">Transmembrane</keyword>